<reference evidence="1 2" key="1">
    <citation type="submission" date="2023-07" db="EMBL/GenBank/DDBJ databases">
        <title>Genomic Encyclopedia of Type Strains, Phase IV (KMG-IV): sequencing the most valuable type-strain genomes for metagenomic binning, comparative biology and taxonomic classification.</title>
        <authorList>
            <person name="Goeker M."/>
        </authorList>
    </citation>
    <scope>NUCLEOTIDE SEQUENCE [LARGE SCALE GENOMIC DNA]</scope>
    <source>
        <strain evidence="1 2">T98</strain>
    </source>
</reference>
<proteinExistence type="predicted"/>
<organism evidence="1 2">
    <name type="scientific">Paenibacillus forsythiae</name>
    <dbReference type="NCBI Taxonomy" id="365616"/>
    <lineage>
        <taxon>Bacteria</taxon>
        <taxon>Bacillati</taxon>
        <taxon>Bacillota</taxon>
        <taxon>Bacilli</taxon>
        <taxon>Bacillales</taxon>
        <taxon>Paenibacillaceae</taxon>
        <taxon>Paenibacillus</taxon>
    </lineage>
</organism>
<accession>A0ABU3H7P7</accession>
<comment type="caution">
    <text evidence="1">The sequence shown here is derived from an EMBL/GenBank/DDBJ whole genome shotgun (WGS) entry which is preliminary data.</text>
</comment>
<keyword evidence="2" id="KW-1185">Reference proteome</keyword>
<dbReference type="EMBL" id="JAUSUY010000004">
    <property type="protein sequence ID" value="MDT3425715.1"/>
    <property type="molecule type" value="Genomic_DNA"/>
</dbReference>
<dbReference type="Pfam" id="PF26325">
    <property type="entry name" value="YhjD"/>
    <property type="match status" value="1"/>
</dbReference>
<protein>
    <submittedName>
        <fullName evidence="1">Uncharacterized protein</fullName>
    </submittedName>
</protein>
<evidence type="ECO:0000313" key="1">
    <source>
        <dbReference type="EMBL" id="MDT3425715.1"/>
    </source>
</evidence>
<name>A0ABU3H7P7_9BACL</name>
<gene>
    <name evidence="1" type="ORF">J2Z22_001234</name>
</gene>
<dbReference type="Proteomes" id="UP001248709">
    <property type="component" value="Unassembled WGS sequence"/>
</dbReference>
<evidence type="ECO:0000313" key="2">
    <source>
        <dbReference type="Proteomes" id="UP001248709"/>
    </source>
</evidence>
<sequence>MMGVNPRIEAEEDFQIIKEYTLLPILLDMLARDMNELKKHRDKMIYNHVLMYLKEIEEAIYPELRDLKRRMRARDIRILHTEKNAQGIRVEYKVRGYIHYFTMLRSLVKAELMTLLMNMRRRSG</sequence>
<dbReference type="RefSeq" id="WP_156940520.1">
    <property type="nucleotide sequence ID" value="NZ_JAUSUY010000004.1"/>
</dbReference>
<dbReference type="InterPro" id="IPR058600">
    <property type="entry name" value="YhjD-like"/>
</dbReference>